<name>A0A7W3M043_ACTNM</name>
<dbReference type="AlphaFoldDB" id="A0A7W3M043"/>
<organism evidence="7 8">
    <name type="scientific">Actinomadura namibiensis</name>
    <dbReference type="NCBI Taxonomy" id="182080"/>
    <lineage>
        <taxon>Bacteria</taxon>
        <taxon>Bacillati</taxon>
        <taxon>Actinomycetota</taxon>
        <taxon>Actinomycetes</taxon>
        <taxon>Streptosporangiales</taxon>
        <taxon>Thermomonosporaceae</taxon>
        <taxon>Actinomadura</taxon>
    </lineage>
</organism>
<comment type="subcellular location">
    <subcellularLocation>
        <location evidence="1">Cell membrane</location>
        <topology evidence="1">Multi-pass membrane protein</topology>
    </subcellularLocation>
</comment>
<dbReference type="EMBL" id="JACJIA010000025">
    <property type="protein sequence ID" value="MBA8957526.1"/>
    <property type="molecule type" value="Genomic_DNA"/>
</dbReference>
<feature type="transmembrane region" description="Helical" evidence="6">
    <location>
        <begin position="174"/>
        <end position="198"/>
    </location>
</feature>
<sequence>MANRVTTFLRTGAGGTRRGLGRAAGAARGAGRLARRAANAGGAGRSGLGALIETASLNAAGDALVAVALAGTLFFGLDVNQARGQVALYLLVTMAPFALVAPLIGPVLDRMRHARRYAVAGAFAARGLLCWGMAGAVVHGDVVTLLPAAFGVLVLSKAFGVLRAAVTPRVLPEGVTLVTANGRVAFAGLLTATAVVPVGAGVNHLLGPDWLLRITTVVFLLGVVFTMRLPGRVDVPDEQQPGQAETPRWRTLPRVGPVVAEALAASGVLRTFSGFLVLYLAFLLREDGVAGLSGTLALALLVGGAGAGGLLGTAIGVGMKDRAPRLIMFGTLAAVTAVTVAAALFYGLWTVLAVAVAAGVGQSLGKLATDAVVQREIGEEVRSSTFAVSETLHQLVWVAGGLLGLAVSVVAGGPVTMVIMAVALAVSLALLLARSAAVARRRRRDPATTRVPA</sequence>
<dbReference type="SUPFAM" id="SSF103473">
    <property type="entry name" value="MFS general substrate transporter"/>
    <property type="match status" value="1"/>
</dbReference>
<feature type="transmembrane region" description="Helical" evidence="6">
    <location>
        <begin position="87"/>
        <end position="105"/>
    </location>
</feature>
<dbReference type="RefSeq" id="WP_182849335.1">
    <property type="nucleotide sequence ID" value="NZ_JACJIA010000025.1"/>
</dbReference>
<keyword evidence="4 6" id="KW-1133">Transmembrane helix</keyword>
<comment type="caution">
    <text evidence="7">The sequence shown here is derived from an EMBL/GenBank/DDBJ whole genome shotgun (WGS) entry which is preliminary data.</text>
</comment>
<feature type="transmembrane region" description="Helical" evidence="6">
    <location>
        <begin position="326"/>
        <end position="349"/>
    </location>
</feature>
<feature type="transmembrane region" description="Helical" evidence="6">
    <location>
        <begin position="55"/>
        <end position="75"/>
    </location>
</feature>
<dbReference type="GO" id="GO:0005886">
    <property type="term" value="C:plasma membrane"/>
    <property type="evidence" value="ECO:0007669"/>
    <property type="project" value="UniProtKB-SubCell"/>
</dbReference>
<feature type="transmembrane region" description="Helical" evidence="6">
    <location>
        <begin position="258"/>
        <end position="284"/>
    </location>
</feature>
<dbReference type="InterPro" id="IPR036259">
    <property type="entry name" value="MFS_trans_sf"/>
</dbReference>
<protein>
    <submittedName>
        <fullName evidence="7">MFS family permease</fullName>
    </submittedName>
</protein>
<evidence type="ECO:0000256" key="4">
    <source>
        <dbReference type="ARBA" id="ARBA00022989"/>
    </source>
</evidence>
<evidence type="ECO:0000256" key="1">
    <source>
        <dbReference type="ARBA" id="ARBA00004651"/>
    </source>
</evidence>
<keyword evidence="8" id="KW-1185">Reference proteome</keyword>
<accession>A0A7W3M043</accession>
<feature type="transmembrane region" description="Helical" evidence="6">
    <location>
        <begin position="296"/>
        <end position="319"/>
    </location>
</feature>
<evidence type="ECO:0000256" key="3">
    <source>
        <dbReference type="ARBA" id="ARBA00022692"/>
    </source>
</evidence>
<dbReference type="PANTHER" id="PTHR23513">
    <property type="entry name" value="INTEGRAL MEMBRANE EFFLUX PROTEIN-RELATED"/>
    <property type="match status" value="1"/>
</dbReference>
<dbReference type="Gene3D" id="1.20.1250.20">
    <property type="entry name" value="MFS general substrate transporter like domains"/>
    <property type="match status" value="1"/>
</dbReference>
<gene>
    <name evidence="7" type="ORF">HNR61_009219</name>
</gene>
<keyword evidence="2" id="KW-1003">Cell membrane</keyword>
<keyword evidence="5 6" id="KW-0472">Membrane</keyword>
<evidence type="ECO:0000256" key="5">
    <source>
        <dbReference type="ARBA" id="ARBA00023136"/>
    </source>
</evidence>
<reference evidence="7 8" key="1">
    <citation type="submission" date="2020-08" db="EMBL/GenBank/DDBJ databases">
        <title>Genomic Encyclopedia of Type Strains, Phase IV (KMG-IV): sequencing the most valuable type-strain genomes for metagenomic binning, comparative biology and taxonomic classification.</title>
        <authorList>
            <person name="Goeker M."/>
        </authorList>
    </citation>
    <scope>NUCLEOTIDE SEQUENCE [LARGE SCALE GENOMIC DNA]</scope>
    <source>
        <strain evidence="7 8">DSM 44197</strain>
    </source>
</reference>
<evidence type="ECO:0000256" key="6">
    <source>
        <dbReference type="SAM" id="Phobius"/>
    </source>
</evidence>
<evidence type="ECO:0000256" key="2">
    <source>
        <dbReference type="ARBA" id="ARBA00022475"/>
    </source>
</evidence>
<dbReference type="Proteomes" id="UP000572680">
    <property type="component" value="Unassembled WGS sequence"/>
</dbReference>
<evidence type="ECO:0000313" key="8">
    <source>
        <dbReference type="Proteomes" id="UP000572680"/>
    </source>
</evidence>
<evidence type="ECO:0000313" key="7">
    <source>
        <dbReference type="EMBL" id="MBA8957526.1"/>
    </source>
</evidence>
<keyword evidence="3 6" id="KW-0812">Transmembrane</keyword>
<feature type="transmembrane region" description="Helical" evidence="6">
    <location>
        <begin position="210"/>
        <end position="229"/>
    </location>
</feature>
<proteinExistence type="predicted"/>
<feature type="transmembrane region" description="Helical" evidence="6">
    <location>
        <begin position="402"/>
        <end position="433"/>
    </location>
</feature>
<dbReference type="PANTHER" id="PTHR23513:SF18">
    <property type="entry name" value="INTEGRAL MEMBRANE PROTEIN"/>
    <property type="match status" value="1"/>
</dbReference>